<dbReference type="InterPro" id="IPR021146">
    <property type="entry name" value="Phage_gp6-like_head-tail"/>
</dbReference>
<evidence type="ECO:0000313" key="2">
    <source>
        <dbReference type="Proteomes" id="UP000634435"/>
    </source>
</evidence>
<evidence type="ECO:0000313" key="1">
    <source>
        <dbReference type="EMBL" id="GGJ48485.1"/>
    </source>
</evidence>
<gene>
    <name evidence="1" type="ORF">GCM10007111_08250</name>
</gene>
<dbReference type="Gene3D" id="1.10.3230.30">
    <property type="entry name" value="Phage gp6-like head-tail connector protein"/>
    <property type="match status" value="1"/>
</dbReference>
<dbReference type="Proteomes" id="UP000634435">
    <property type="component" value="Unassembled WGS sequence"/>
</dbReference>
<dbReference type="InterPro" id="IPR006450">
    <property type="entry name" value="Phage_HK97_gp6-like"/>
</dbReference>
<accession>A0ABQ2D750</accession>
<comment type="caution">
    <text evidence="1">The sequence shown here is derived from an EMBL/GenBank/DDBJ whole genome shotgun (WGS) entry which is preliminary data.</text>
</comment>
<sequence length="101" mass="11206">MPLPSVGEIKNYLRVDGSEDDTFLDSLIEAAKEDLTSSGITNQETARYTIAIKLLVANYYEERRPEVIGTSVAKNSYSLGRIIAQLKAEELPLDSELEETP</sequence>
<dbReference type="Pfam" id="PF05135">
    <property type="entry name" value="Phage_connect_1"/>
    <property type="match status" value="1"/>
</dbReference>
<dbReference type="NCBIfam" id="TIGR01560">
    <property type="entry name" value="put_DNA_pack"/>
    <property type="match status" value="1"/>
</dbReference>
<dbReference type="RefSeq" id="WP_188942122.1">
    <property type="nucleotide sequence ID" value="NZ_BMPN01000001.1"/>
</dbReference>
<proteinExistence type="predicted"/>
<evidence type="ECO:0008006" key="3">
    <source>
        <dbReference type="Google" id="ProtNLM"/>
    </source>
</evidence>
<name>A0ABQ2D750_9BACI</name>
<dbReference type="EMBL" id="BMPN01000001">
    <property type="protein sequence ID" value="GGJ48485.1"/>
    <property type="molecule type" value="Genomic_DNA"/>
</dbReference>
<dbReference type="CDD" id="cd08054">
    <property type="entry name" value="gp6"/>
    <property type="match status" value="1"/>
</dbReference>
<reference evidence="2" key="1">
    <citation type="journal article" date="2019" name="Int. J. Syst. Evol. Microbiol.">
        <title>The Global Catalogue of Microorganisms (GCM) 10K type strain sequencing project: providing services to taxonomists for standard genome sequencing and annotation.</title>
        <authorList>
            <consortium name="The Broad Institute Genomics Platform"/>
            <consortium name="The Broad Institute Genome Sequencing Center for Infectious Disease"/>
            <person name="Wu L."/>
            <person name="Ma J."/>
        </authorList>
    </citation>
    <scope>NUCLEOTIDE SEQUENCE [LARGE SCALE GENOMIC DNA]</scope>
    <source>
        <strain evidence="2">JCM 30071</strain>
    </source>
</reference>
<keyword evidence="2" id="KW-1185">Reference proteome</keyword>
<organism evidence="1 2">
    <name type="scientific">Virgibacillus kapii</name>
    <dbReference type="NCBI Taxonomy" id="1638645"/>
    <lineage>
        <taxon>Bacteria</taxon>
        <taxon>Bacillati</taxon>
        <taxon>Bacillota</taxon>
        <taxon>Bacilli</taxon>
        <taxon>Bacillales</taxon>
        <taxon>Bacillaceae</taxon>
        <taxon>Virgibacillus</taxon>
    </lineage>
</organism>
<protein>
    <recommendedName>
        <fullName evidence="3">Phage gp6-like head-tail connector protein</fullName>
    </recommendedName>
</protein>